<gene>
    <name evidence="2" type="ORF">Egran_01090</name>
</gene>
<organism evidence="2 3">
    <name type="scientific">Elaphomyces granulatus</name>
    <dbReference type="NCBI Taxonomy" id="519963"/>
    <lineage>
        <taxon>Eukaryota</taxon>
        <taxon>Fungi</taxon>
        <taxon>Dikarya</taxon>
        <taxon>Ascomycota</taxon>
        <taxon>Pezizomycotina</taxon>
        <taxon>Eurotiomycetes</taxon>
        <taxon>Eurotiomycetidae</taxon>
        <taxon>Eurotiales</taxon>
        <taxon>Elaphomycetaceae</taxon>
        <taxon>Elaphomyces</taxon>
    </lineage>
</organism>
<reference evidence="2 3" key="1">
    <citation type="journal article" date="2015" name="Environ. Microbiol.">
        <title>Metagenome sequence of Elaphomyces granulatus from sporocarp tissue reveals Ascomycota ectomycorrhizal fingerprints of genome expansion and a Proteobacteria-rich microbiome.</title>
        <authorList>
            <person name="Quandt C.A."/>
            <person name="Kohler A."/>
            <person name="Hesse C.N."/>
            <person name="Sharpton T.J."/>
            <person name="Martin F."/>
            <person name="Spatafora J.W."/>
        </authorList>
    </citation>
    <scope>NUCLEOTIDE SEQUENCE [LARGE SCALE GENOMIC DNA]</scope>
    <source>
        <strain evidence="2 3">OSC145934</strain>
    </source>
</reference>
<keyword evidence="3" id="KW-1185">Reference proteome</keyword>
<dbReference type="Proteomes" id="UP000243515">
    <property type="component" value="Unassembled WGS sequence"/>
</dbReference>
<evidence type="ECO:0000313" key="3">
    <source>
        <dbReference type="Proteomes" id="UP000243515"/>
    </source>
</evidence>
<dbReference type="AlphaFoldDB" id="A0A232M438"/>
<proteinExistence type="predicted"/>
<sequence length="550" mass="61497">MDDPEHLRDVADADHGPRQYIEHIERSKAISLSYPFVQVYESANIEGLDRVTGKSTSPHRAVFFSSSNLASHPDANKLPSVNPSLDLRLPSLSNGSTAQSTPSYTAGCQTERKEDWERHKDHYLLQKFLSLDKYRERSVNNHKSEASWSDIESVKQSIIENVLRNIGVDPQIDNYGLLGIGALHESGIHSFFDQISYPFWREHASQTRATTNESSSSKSASLRTLQDSAFGGQKIQKKQHNRHKGREEDSEDEDLDGIKHGKNSQALLAADKEFACPYYKSNPDGPHQKRCERGSWKTIAKLKHVRKLSSFLLSRLKSNQPPNRLQEHLQRHHKVQASTINEEALQRVFDKYNITPAEKWGAIYFVLFPQASVIPCPYYGIDWSIDTSGSSNIGSSSPGIPCNLSSSADEVLPSNLNPLDIFPALVTKIRCMLQEEEKLHWDRIHTKLSEVVSETYLNFGSKINEASTDDMRHMPDTFQSTTLVCPAGPSAGTIDNPVGDMGSEASSNVVSLPGHQIIVGSPEDSQRPCLPVLEESTRALFKDPSNERRP</sequence>
<dbReference type="EMBL" id="NPHW01002586">
    <property type="protein sequence ID" value="OXV11149.1"/>
    <property type="molecule type" value="Genomic_DNA"/>
</dbReference>
<comment type="caution">
    <text evidence="2">The sequence shown here is derived from an EMBL/GenBank/DDBJ whole genome shotgun (WGS) entry which is preliminary data.</text>
</comment>
<accession>A0A232M438</accession>
<protein>
    <submittedName>
        <fullName evidence="2">Uncharacterized protein</fullName>
    </submittedName>
</protein>
<feature type="compositionally biased region" description="Basic residues" evidence="1">
    <location>
        <begin position="235"/>
        <end position="244"/>
    </location>
</feature>
<evidence type="ECO:0000313" key="2">
    <source>
        <dbReference type="EMBL" id="OXV11149.1"/>
    </source>
</evidence>
<evidence type="ECO:0000256" key="1">
    <source>
        <dbReference type="SAM" id="MobiDB-lite"/>
    </source>
</evidence>
<feature type="region of interest" description="Disordered" evidence="1">
    <location>
        <begin position="208"/>
        <end position="258"/>
    </location>
</feature>
<name>A0A232M438_9EURO</name>